<feature type="binding site" evidence="10">
    <location>
        <begin position="106"/>
        <end position="113"/>
    </location>
    <ligand>
        <name>GTP</name>
        <dbReference type="ChEBI" id="CHEBI:37565"/>
    </ligand>
</feature>
<dbReference type="InterPro" id="IPR003593">
    <property type="entry name" value="AAA+_ATPase"/>
</dbReference>
<keyword evidence="5 10" id="KW-0694">RNA-binding</keyword>
<dbReference type="GO" id="GO:0048500">
    <property type="term" value="C:signal recognition particle"/>
    <property type="evidence" value="ECO:0007669"/>
    <property type="project" value="UniProtKB-UniRule"/>
</dbReference>
<dbReference type="CDD" id="cd17875">
    <property type="entry name" value="SRP54_G"/>
    <property type="match status" value="1"/>
</dbReference>
<dbReference type="SMART" id="SM00962">
    <property type="entry name" value="SRP54"/>
    <property type="match status" value="1"/>
</dbReference>
<proteinExistence type="inferred from homology"/>
<dbReference type="EMBL" id="DRZM01000174">
    <property type="protein sequence ID" value="HHP05298.1"/>
    <property type="molecule type" value="Genomic_DNA"/>
</dbReference>
<dbReference type="EC" id="3.6.5.4" evidence="10"/>
<evidence type="ECO:0000256" key="8">
    <source>
        <dbReference type="ARBA" id="ARBA00023274"/>
    </source>
</evidence>
<evidence type="ECO:0000313" key="14">
    <source>
        <dbReference type="EMBL" id="HHP05298.1"/>
    </source>
</evidence>
<evidence type="ECO:0000256" key="2">
    <source>
        <dbReference type="ARBA" id="ARBA00022490"/>
    </source>
</evidence>
<dbReference type="GO" id="GO:0006614">
    <property type="term" value="P:SRP-dependent cotranslational protein targeting to membrane"/>
    <property type="evidence" value="ECO:0007669"/>
    <property type="project" value="InterPro"/>
</dbReference>
<dbReference type="Pfam" id="PF02881">
    <property type="entry name" value="SRP54_N"/>
    <property type="match status" value="1"/>
</dbReference>
<evidence type="ECO:0000256" key="10">
    <source>
        <dbReference type="HAMAP-Rule" id="MF_00306"/>
    </source>
</evidence>
<dbReference type="GO" id="GO:0005525">
    <property type="term" value="F:GTP binding"/>
    <property type="evidence" value="ECO:0007669"/>
    <property type="project" value="UniProtKB-UniRule"/>
</dbReference>
<dbReference type="Gene3D" id="1.10.260.30">
    <property type="entry name" value="Signal recognition particle, SRP54 subunit, M-domain"/>
    <property type="match status" value="1"/>
</dbReference>
<gene>
    <name evidence="10" type="primary">srp54</name>
    <name evidence="14" type="ORF">ENM88_06110</name>
</gene>
<feature type="domain" description="Signal recognition particle SRP54 helical bundle" evidence="13">
    <location>
        <begin position="1"/>
        <end position="85"/>
    </location>
</feature>
<evidence type="ECO:0000256" key="4">
    <source>
        <dbReference type="ARBA" id="ARBA00022801"/>
    </source>
</evidence>
<evidence type="ECO:0000259" key="11">
    <source>
        <dbReference type="SMART" id="SM00382"/>
    </source>
</evidence>
<dbReference type="AlphaFoldDB" id="A0A7J3X7Y8"/>
<dbReference type="SUPFAM" id="SSF47364">
    <property type="entry name" value="Domain of the SRP/SRP receptor G-proteins"/>
    <property type="match status" value="1"/>
</dbReference>
<dbReference type="InterPro" id="IPR036225">
    <property type="entry name" value="SRP/SRP_N"/>
</dbReference>
<dbReference type="GO" id="GO:0003924">
    <property type="term" value="F:GTPase activity"/>
    <property type="evidence" value="ECO:0007669"/>
    <property type="project" value="UniProtKB-UniRule"/>
</dbReference>
<evidence type="ECO:0000256" key="9">
    <source>
        <dbReference type="ARBA" id="ARBA00064051"/>
    </source>
</evidence>
<dbReference type="Pfam" id="PF02978">
    <property type="entry name" value="SRP_SPB"/>
    <property type="match status" value="1"/>
</dbReference>
<feature type="binding site" evidence="10">
    <location>
        <begin position="245"/>
        <end position="248"/>
    </location>
    <ligand>
        <name>GTP</name>
        <dbReference type="ChEBI" id="CHEBI:37565"/>
    </ligand>
</feature>
<evidence type="ECO:0000256" key="5">
    <source>
        <dbReference type="ARBA" id="ARBA00022884"/>
    </source>
</evidence>
<dbReference type="InterPro" id="IPR000897">
    <property type="entry name" value="SRP54_GTPase_dom"/>
</dbReference>
<comment type="subcellular location">
    <subcellularLocation>
        <location evidence="10">Cytoplasm</location>
    </subcellularLocation>
    <text evidence="10">The SRP-RNC complex is targeted to the cytoplasmic membrane.</text>
</comment>
<accession>A0A7J3X7Y8</accession>
<dbReference type="Gene3D" id="3.40.50.300">
    <property type="entry name" value="P-loop containing nucleotide triphosphate hydrolases"/>
    <property type="match status" value="1"/>
</dbReference>
<dbReference type="SMART" id="SM00382">
    <property type="entry name" value="AAA"/>
    <property type="match status" value="1"/>
</dbReference>
<dbReference type="InterPro" id="IPR013822">
    <property type="entry name" value="Signal_recog_particl_SRP54_hlx"/>
</dbReference>
<dbReference type="SUPFAM" id="SSF52540">
    <property type="entry name" value="P-loop containing nucleoside triphosphate hydrolases"/>
    <property type="match status" value="1"/>
</dbReference>
<organism evidence="14">
    <name type="scientific">Thermofilum pendens</name>
    <dbReference type="NCBI Taxonomy" id="2269"/>
    <lineage>
        <taxon>Archaea</taxon>
        <taxon>Thermoproteota</taxon>
        <taxon>Thermoprotei</taxon>
        <taxon>Thermofilales</taxon>
        <taxon>Thermofilaceae</taxon>
        <taxon>Thermofilum</taxon>
    </lineage>
</organism>
<evidence type="ECO:0000256" key="1">
    <source>
        <dbReference type="ARBA" id="ARBA00005450"/>
    </source>
</evidence>
<dbReference type="InterPro" id="IPR022941">
    <property type="entry name" value="SRP54"/>
</dbReference>
<feature type="binding site" evidence="10">
    <location>
        <begin position="187"/>
        <end position="191"/>
    </location>
    <ligand>
        <name>GTP</name>
        <dbReference type="ChEBI" id="CHEBI:37565"/>
    </ligand>
</feature>
<evidence type="ECO:0000259" key="13">
    <source>
        <dbReference type="SMART" id="SM00963"/>
    </source>
</evidence>
<keyword evidence="8 10" id="KW-0687">Ribonucleoprotein</keyword>
<keyword evidence="7 10" id="KW-0733">Signal recognition particle</keyword>
<dbReference type="InterPro" id="IPR004125">
    <property type="entry name" value="Signal_recog_particle_SRP54_M"/>
</dbReference>
<dbReference type="InterPro" id="IPR042101">
    <property type="entry name" value="SRP54_N_sf"/>
</dbReference>
<dbReference type="PANTHER" id="PTHR11564">
    <property type="entry name" value="SIGNAL RECOGNITION PARTICLE 54K PROTEIN SRP54"/>
    <property type="match status" value="1"/>
</dbReference>
<dbReference type="SMART" id="SM00963">
    <property type="entry name" value="SRP54_N"/>
    <property type="match status" value="1"/>
</dbReference>
<dbReference type="SUPFAM" id="SSF47446">
    <property type="entry name" value="Signal peptide-binding domain"/>
    <property type="match status" value="1"/>
</dbReference>
<dbReference type="HAMAP" id="MF_00306">
    <property type="entry name" value="SRP54"/>
    <property type="match status" value="1"/>
</dbReference>
<comment type="domain">
    <text evidence="10">Composed of three domains: the N-terminal N domain, which is responsible for interactions with the ribosome, the central G domain, which binds GTP, and the C-terminal M domain, which binds the RNA and the signal sequence of the RNC.</text>
</comment>
<keyword evidence="3 10" id="KW-0547">Nucleotide-binding</keyword>
<dbReference type="GO" id="GO:0008312">
    <property type="term" value="F:7S RNA binding"/>
    <property type="evidence" value="ECO:0007669"/>
    <property type="project" value="UniProtKB-UniRule"/>
</dbReference>
<keyword evidence="2 10" id="KW-0963">Cytoplasm</keyword>
<feature type="domain" description="AAA+ ATPase" evidence="11">
    <location>
        <begin position="98"/>
        <end position="243"/>
    </location>
</feature>
<evidence type="ECO:0000256" key="7">
    <source>
        <dbReference type="ARBA" id="ARBA00023135"/>
    </source>
</evidence>
<comment type="function">
    <text evidence="10">Involved in targeting and insertion of nascent membrane proteins into the cytoplasmic membrane. Binds to the hydrophobic signal sequence of the ribosome-nascent chain (RNC) as it emerges from the ribosomes. The SRP-RNC complex is then targeted to the cytoplasmic membrane where it interacts with the SRP receptor FtsY.</text>
</comment>
<keyword evidence="4 10" id="KW-0378">Hydrolase</keyword>
<keyword evidence="6 10" id="KW-0342">GTP-binding</keyword>
<dbReference type="InterPro" id="IPR036891">
    <property type="entry name" value="Signal_recog_part_SRP54_M_sf"/>
</dbReference>
<comment type="similarity">
    <text evidence="1 10">Belongs to the GTP-binding SRP family. SRP54 subfamily.</text>
</comment>
<feature type="domain" description="SRP54-type proteins GTP-binding" evidence="12">
    <location>
        <begin position="99"/>
        <end position="293"/>
    </location>
</feature>
<evidence type="ECO:0000259" key="12">
    <source>
        <dbReference type="SMART" id="SM00962"/>
    </source>
</evidence>
<comment type="subunit">
    <text evidence="9 10">Part of the signal recognition particle protein translocation system, which is composed of SRP and FtsY. Archaeal SRP consists of a 7S RNA molecule of 300 nucleotides and two protein subunits: SRP54 and SRP19.</text>
</comment>
<reference evidence="14" key="1">
    <citation type="journal article" date="2020" name="mSystems">
        <title>Genome- and Community-Level Interaction Insights into Carbon Utilization and Element Cycling Functions of Hydrothermarchaeota in Hydrothermal Sediment.</title>
        <authorList>
            <person name="Zhou Z."/>
            <person name="Liu Y."/>
            <person name="Xu W."/>
            <person name="Pan J."/>
            <person name="Luo Z.H."/>
            <person name="Li M."/>
        </authorList>
    </citation>
    <scope>NUCLEOTIDE SEQUENCE [LARGE SCALE GENOMIC DNA]</scope>
    <source>
        <strain evidence="14">SpSt-1125</strain>
    </source>
</reference>
<protein>
    <recommendedName>
        <fullName evidence="10">Signal recognition particle 54 kDa protein</fullName>
        <shortName evidence="10">SRP54</shortName>
        <ecNumber evidence="10">3.6.5.4</ecNumber>
    </recommendedName>
</protein>
<dbReference type="InterPro" id="IPR027417">
    <property type="entry name" value="P-loop_NTPase"/>
</dbReference>
<dbReference type="Pfam" id="PF00448">
    <property type="entry name" value="SRP54"/>
    <property type="match status" value="1"/>
</dbReference>
<dbReference type="FunFam" id="3.40.50.300:FF:000022">
    <property type="entry name" value="Signal recognition particle 54 kDa subunit"/>
    <property type="match status" value="1"/>
</dbReference>
<evidence type="ECO:0000256" key="3">
    <source>
        <dbReference type="ARBA" id="ARBA00022741"/>
    </source>
</evidence>
<sequence>MEQLREGILAVVKRIRGAEYLDEREVESIIRELQRVLLKADVDVKLVFDLSEKLRKRFQSEELPPGFSKRELLLKLLYEELVGILGGQEKVMIKPAKLPYVILLVGIEGSGKTTTAAKLAYYFQHRGYKVGLVSADTYRPAASEQLEQLARKVGCLFYGEPSGDAVEVARRGLEHLRRAGAQVIVVDTAGRHKDEVGLMEEVELVAKELKPDAVVMVVDATQGKAVAKQAQAFKERVPLGYIVVSKMDGSAKGGGALSAVAATGAKIAFVGVGERIEDLEEFDPKSFVARLLGMPDLENLLRRFAAYEAVQRERLKALSAGKITLLDLKEQLIEVRRMGPLGKLLEMVGFGAPSKELVERGEENVEKWIAILDSMTMEELLHPEIIDRSRISRIARGSGTTPKDVKMLLESFERARKLLKQAARSRRGGLPGTRL</sequence>
<comment type="catalytic activity">
    <reaction evidence="10">
        <text>GTP + H2O = GDP + phosphate + H(+)</text>
        <dbReference type="Rhea" id="RHEA:19669"/>
        <dbReference type="ChEBI" id="CHEBI:15377"/>
        <dbReference type="ChEBI" id="CHEBI:15378"/>
        <dbReference type="ChEBI" id="CHEBI:37565"/>
        <dbReference type="ChEBI" id="CHEBI:43474"/>
        <dbReference type="ChEBI" id="CHEBI:58189"/>
        <dbReference type="EC" id="3.6.5.4"/>
    </reaction>
</comment>
<dbReference type="Gene3D" id="1.20.120.140">
    <property type="entry name" value="Signal recognition particle SRP54, nucleotide-binding domain"/>
    <property type="match status" value="1"/>
</dbReference>
<name>A0A7J3X7Y8_THEPE</name>
<dbReference type="PANTHER" id="PTHR11564:SF5">
    <property type="entry name" value="SIGNAL RECOGNITION PARTICLE SUBUNIT SRP54"/>
    <property type="match status" value="1"/>
</dbReference>
<evidence type="ECO:0000256" key="6">
    <source>
        <dbReference type="ARBA" id="ARBA00023134"/>
    </source>
</evidence>
<comment type="caution">
    <text evidence="14">The sequence shown here is derived from an EMBL/GenBank/DDBJ whole genome shotgun (WGS) entry which is preliminary data.</text>
</comment>